<sequence>MSTYEQEKERLREWLQRPERRKLINLSGIEQRSGVPASTLKNWLNGRNIEPKHVQAVVTLLSTWLGYPSPHNPY</sequence>
<keyword evidence="2" id="KW-1185">Reference proteome</keyword>
<dbReference type="Proteomes" id="UP000198510">
    <property type="component" value="Unassembled WGS sequence"/>
</dbReference>
<dbReference type="STRING" id="1075417.SAMN05421823_11949"/>
<gene>
    <name evidence="1" type="ORF">SAMN05421823_11949</name>
</gene>
<evidence type="ECO:0000313" key="2">
    <source>
        <dbReference type="Proteomes" id="UP000198510"/>
    </source>
</evidence>
<dbReference type="OrthoDB" id="8236755at2"/>
<evidence type="ECO:0000313" key="1">
    <source>
        <dbReference type="EMBL" id="SDM68412.1"/>
    </source>
</evidence>
<proteinExistence type="predicted"/>
<accession>A0A1G9V871</accession>
<protein>
    <recommendedName>
        <fullName evidence="3">Helix-turn-helix</fullName>
    </recommendedName>
</protein>
<dbReference type="EMBL" id="FNFO01000019">
    <property type="protein sequence ID" value="SDM68412.1"/>
    <property type="molecule type" value="Genomic_DNA"/>
</dbReference>
<dbReference type="RefSeq" id="WP_089688615.1">
    <property type="nucleotide sequence ID" value="NZ_FNFO01000019.1"/>
</dbReference>
<dbReference type="AlphaFoldDB" id="A0A1G9V871"/>
<reference evidence="1 2" key="1">
    <citation type="submission" date="2016-10" db="EMBL/GenBank/DDBJ databases">
        <authorList>
            <person name="de Groot N.N."/>
        </authorList>
    </citation>
    <scope>NUCLEOTIDE SEQUENCE [LARGE SCALE GENOMIC DNA]</scope>
    <source>
        <strain evidence="1 2">DSM 25186</strain>
    </source>
</reference>
<name>A0A1G9V871_9BACT</name>
<evidence type="ECO:0008006" key="3">
    <source>
        <dbReference type="Google" id="ProtNLM"/>
    </source>
</evidence>
<organism evidence="1 2">
    <name type="scientific">Catalinimonas alkaloidigena</name>
    <dbReference type="NCBI Taxonomy" id="1075417"/>
    <lineage>
        <taxon>Bacteria</taxon>
        <taxon>Pseudomonadati</taxon>
        <taxon>Bacteroidota</taxon>
        <taxon>Cytophagia</taxon>
        <taxon>Cytophagales</taxon>
        <taxon>Catalimonadaceae</taxon>
        <taxon>Catalinimonas</taxon>
    </lineage>
</organism>